<dbReference type="SMART" id="SM00248">
    <property type="entry name" value="ANK"/>
    <property type="match status" value="3"/>
</dbReference>
<keyword evidence="1" id="KW-0040">ANK repeat</keyword>
<dbReference type="Proteomes" id="UP000594263">
    <property type="component" value="Unplaced"/>
</dbReference>
<dbReference type="InterPro" id="IPR002110">
    <property type="entry name" value="Ankyrin_rpt"/>
</dbReference>
<dbReference type="Gene3D" id="1.25.40.20">
    <property type="entry name" value="Ankyrin repeat-containing domain"/>
    <property type="match status" value="1"/>
</dbReference>
<evidence type="ECO:0000313" key="3">
    <source>
        <dbReference type="Proteomes" id="UP000594263"/>
    </source>
</evidence>
<dbReference type="OMA" id="RICCCIR"/>
<evidence type="ECO:0000313" key="2">
    <source>
        <dbReference type="EnsemblPlants" id="Kaladp0091s0146.1.v1.1"/>
    </source>
</evidence>
<dbReference type="EnsemblPlants" id="Kaladp0091s0146.1.v1.1">
    <property type="protein sequence ID" value="Kaladp0091s0146.1.v1.1"/>
    <property type="gene ID" value="Kaladp0091s0146.v1.1"/>
</dbReference>
<reference evidence="2" key="1">
    <citation type="submission" date="2021-01" db="UniProtKB">
        <authorList>
            <consortium name="EnsemblPlants"/>
        </authorList>
    </citation>
    <scope>IDENTIFICATION</scope>
</reference>
<feature type="repeat" description="ANK" evidence="1">
    <location>
        <begin position="109"/>
        <end position="133"/>
    </location>
</feature>
<keyword evidence="3" id="KW-1185">Reference proteome</keyword>
<dbReference type="AlphaFoldDB" id="A0A7N0UYQ7"/>
<dbReference type="Gramene" id="Kaladp0091s0146.1.v1.1">
    <property type="protein sequence ID" value="Kaladp0091s0146.1.v1.1"/>
    <property type="gene ID" value="Kaladp0091s0146.v1.1"/>
</dbReference>
<proteinExistence type="predicted"/>
<dbReference type="PANTHER" id="PTHR24121">
    <property type="entry name" value="NO MECHANORECEPTOR POTENTIAL C, ISOFORM D-RELATED"/>
    <property type="match status" value="1"/>
</dbReference>
<dbReference type="SUPFAM" id="SSF48403">
    <property type="entry name" value="Ankyrin repeat"/>
    <property type="match status" value="1"/>
</dbReference>
<protein>
    <submittedName>
        <fullName evidence="2">Uncharacterized protein</fullName>
    </submittedName>
</protein>
<evidence type="ECO:0000256" key="1">
    <source>
        <dbReference type="PROSITE-ProRule" id="PRU00023"/>
    </source>
</evidence>
<dbReference type="PROSITE" id="PS50088">
    <property type="entry name" value="ANK_REPEAT"/>
    <property type="match status" value="1"/>
</dbReference>
<dbReference type="InterPro" id="IPR036770">
    <property type="entry name" value="Ankyrin_rpt-contain_sf"/>
</dbReference>
<accession>A0A7N0UYQ7</accession>
<name>A0A7N0UYQ7_KALFE</name>
<dbReference type="PANTHER" id="PTHR24121:SF31">
    <property type="entry name" value="ANKYRIN REPEAT-CONTAINING PROTEIN"/>
    <property type="match status" value="1"/>
</dbReference>
<dbReference type="PROSITE" id="PS50297">
    <property type="entry name" value="ANK_REP_REGION"/>
    <property type="match status" value="1"/>
</dbReference>
<organism evidence="2 3">
    <name type="scientific">Kalanchoe fedtschenkoi</name>
    <name type="common">Lavender scallops</name>
    <name type="synonym">South American air plant</name>
    <dbReference type="NCBI Taxonomy" id="63787"/>
    <lineage>
        <taxon>Eukaryota</taxon>
        <taxon>Viridiplantae</taxon>
        <taxon>Streptophyta</taxon>
        <taxon>Embryophyta</taxon>
        <taxon>Tracheophyta</taxon>
        <taxon>Spermatophyta</taxon>
        <taxon>Magnoliopsida</taxon>
        <taxon>eudicotyledons</taxon>
        <taxon>Gunneridae</taxon>
        <taxon>Pentapetalae</taxon>
        <taxon>Saxifragales</taxon>
        <taxon>Crassulaceae</taxon>
        <taxon>Kalanchoe</taxon>
    </lineage>
</organism>
<sequence length="287" mass="32097">MPASASGSSTPPFFMPEHTSCSSWPKFATPEHDITATVRKQNLYRAAHRGDWKATIDILSQDSTLRNAELNGESATALHVAVGTGKAIHYVEELVKGMRPMDLEKKDRNGQTPLMIAAIIGNIEAAKLLVRRNQGLLYLCGNKGLLPVHIAAQYGQKDMLLYLLKVTRSDDPSRPYASKSGAQLLHYIIQAEFYDVATSLVSKYPELIDESYTISHSVTPPLTVLATNPSAFQRSVSWWRRLYACIFTRWQISNDRCSTGSTTPDEERQSPWRVVRCISMVEKLLLQ</sequence>
<dbReference type="Pfam" id="PF12796">
    <property type="entry name" value="Ank_2"/>
    <property type="match status" value="1"/>
</dbReference>